<dbReference type="GO" id="GO:0000139">
    <property type="term" value="C:Golgi membrane"/>
    <property type="evidence" value="ECO:0007669"/>
    <property type="project" value="UniProtKB-SubCell"/>
</dbReference>
<keyword evidence="3 10" id="KW-0328">Glycosyltransferase</keyword>
<evidence type="ECO:0000256" key="8">
    <source>
        <dbReference type="ARBA" id="ARBA00023034"/>
    </source>
</evidence>
<comment type="similarity">
    <text evidence="2 10">Belongs to the glycosyltransferase 31 family.</text>
</comment>
<evidence type="ECO:0000256" key="10">
    <source>
        <dbReference type="RuleBase" id="RU363063"/>
    </source>
</evidence>
<dbReference type="STRING" id="29170.A0A368GHL6"/>
<dbReference type="PANTHER" id="PTHR11214">
    <property type="entry name" value="BETA-1,3-N-ACETYLGLUCOSAMINYLTRANSFERASE"/>
    <property type="match status" value="1"/>
</dbReference>
<keyword evidence="4 11" id="KW-0808">Transferase</keyword>
<evidence type="ECO:0000256" key="7">
    <source>
        <dbReference type="ARBA" id="ARBA00022989"/>
    </source>
</evidence>
<dbReference type="GO" id="GO:0006493">
    <property type="term" value="P:protein O-linked glycosylation"/>
    <property type="evidence" value="ECO:0007669"/>
    <property type="project" value="TreeGrafter"/>
</dbReference>
<dbReference type="PANTHER" id="PTHR11214:SF3">
    <property type="entry name" value="BETA-1,3-GALACTOSYLTRANSFERASE 6"/>
    <property type="match status" value="1"/>
</dbReference>
<keyword evidence="6" id="KW-0735">Signal-anchor</keyword>
<sequence>MSDRRIEAVNIRARTMFGNVAFSDPLLQLLNYTIVPDQSICVGKEFVVVVHVRAEDEMWRNKWRETYGDPLLTQKFMYALIFSVGLPKSPKQQEKLKNESRVHGDVLQADYMDTYRNLTLKQLAELRYVVSSCQNVKAVVKLDDDVGWDDSHKTGMEPFKISYSLCRIDDVFITGVLTNASNVTVEHFHGIDVRRKKIASNKDVFFSVHKEHIIYWFLTYNRNVL</sequence>
<dbReference type="EMBL" id="JOJR01000166">
    <property type="protein sequence ID" value="RCN43178.1"/>
    <property type="molecule type" value="Genomic_DNA"/>
</dbReference>
<evidence type="ECO:0000256" key="6">
    <source>
        <dbReference type="ARBA" id="ARBA00022968"/>
    </source>
</evidence>
<gene>
    <name evidence="11" type="ORF">ANCCAN_10823</name>
</gene>
<dbReference type="EC" id="2.4.1.-" evidence="10"/>
<keyword evidence="5" id="KW-0812">Transmembrane</keyword>
<comment type="subcellular location">
    <subcellularLocation>
        <location evidence="1 10">Golgi apparatus membrane</location>
        <topology evidence="1 10">Single-pass type II membrane protein</topology>
    </subcellularLocation>
</comment>
<dbReference type="Pfam" id="PF01762">
    <property type="entry name" value="Galactosyl_T"/>
    <property type="match status" value="1"/>
</dbReference>
<keyword evidence="9" id="KW-0472">Membrane</keyword>
<evidence type="ECO:0000313" key="11">
    <source>
        <dbReference type="EMBL" id="RCN43178.1"/>
    </source>
</evidence>
<evidence type="ECO:0000256" key="9">
    <source>
        <dbReference type="ARBA" id="ARBA00023136"/>
    </source>
</evidence>
<reference evidence="11 12" key="1">
    <citation type="submission" date="2014-10" db="EMBL/GenBank/DDBJ databases">
        <title>Draft genome of the hookworm Ancylostoma caninum.</title>
        <authorList>
            <person name="Mitreva M."/>
        </authorList>
    </citation>
    <scope>NUCLEOTIDE SEQUENCE [LARGE SCALE GENOMIC DNA]</scope>
    <source>
        <strain evidence="11 12">Baltimore</strain>
    </source>
</reference>
<dbReference type="AlphaFoldDB" id="A0A368GHL6"/>
<keyword evidence="8 10" id="KW-0333">Golgi apparatus</keyword>
<evidence type="ECO:0000313" key="12">
    <source>
        <dbReference type="Proteomes" id="UP000252519"/>
    </source>
</evidence>
<evidence type="ECO:0000256" key="5">
    <source>
        <dbReference type="ARBA" id="ARBA00022692"/>
    </source>
</evidence>
<evidence type="ECO:0000256" key="2">
    <source>
        <dbReference type="ARBA" id="ARBA00008661"/>
    </source>
</evidence>
<organism evidence="11 12">
    <name type="scientific">Ancylostoma caninum</name>
    <name type="common">Dog hookworm</name>
    <dbReference type="NCBI Taxonomy" id="29170"/>
    <lineage>
        <taxon>Eukaryota</taxon>
        <taxon>Metazoa</taxon>
        <taxon>Ecdysozoa</taxon>
        <taxon>Nematoda</taxon>
        <taxon>Chromadorea</taxon>
        <taxon>Rhabditida</taxon>
        <taxon>Rhabditina</taxon>
        <taxon>Rhabditomorpha</taxon>
        <taxon>Strongyloidea</taxon>
        <taxon>Ancylostomatidae</taxon>
        <taxon>Ancylostomatinae</taxon>
        <taxon>Ancylostoma</taxon>
    </lineage>
</organism>
<evidence type="ECO:0000256" key="4">
    <source>
        <dbReference type="ARBA" id="ARBA00022679"/>
    </source>
</evidence>
<keyword evidence="7" id="KW-1133">Transmembrane helix</keyword>
<dbReference type="OrthoDB" id="5825824at2759"/>
<dbReference type="InterPro" id="IPR002659">
    <property type="entry name" value="Glyco_trans_31"/>
</dbReference>
<proteinExistence type="inferred from homology"/>
<keyword evidence="12" id="KW-1185">Reference proteome</keyword>
<protein>
    <recommendedName>
        <fullName evidence="10">Hexosyltransferase</fullName>
        <ecNumber evidence="10">2.4.1.-</ecNumber>
    </recommendedName>
</protein>
<evidence type="ECO:0000256" key="1">
    <source>
        <dbReference type="ARBA" id="ARBA00004323"/>
    </source>
</evidence>
<evidence type="ECO:0000256" key="3">
    <source>
        <dbReference type="ARBA" id="ARBA00022676"/>
    </source>
</evidence>
<name>A0A368GHL6_ANCCA</name>
<accession>A0A368GHL6</accession>
<comment type="caution">
    <text evidence="11">The sequence shown here is derived from an EMBL/GenBank/DDBJ whole genome shotgun (WGS) entry which is preliminary data.</text>
</comment>
<dbReference type="GO" id="GO:0016758">
    <property type="term" value="F:hexosyltransferase activity"/>
    <property type="evidence" value="ECO:0007669"/>
    <property type="project" value="InterPro"/>
</dbReference>
<dbReference type="Proteomes" id="UP000252519">
    <property type="component" value="Unassembled WGS sequence"/>
</dbReference>